<evidence type="ECO:0000256" key="10">
    <source>
        <dbReference type="ARBA" id="ARBA00022962"/>
    </source>
</evidence>
<dbReference type="Pfam" id="PF13507">
    <property type="entry name" value="GATase_5"/>
    <property type="match status" value="1"/>
</dbReference>
<dbReference type="Gene3D" id="3.40.50.1970">
    <property type="match status" value="1"/>
</dbReference>
<dbReference type="InterPro" id="IPR010075">
    <property type="entry name" value="PRibForGlyAmidine_synth_PurQ"/>
</dbReference>
<dbReference type="SUPFAM" id="SSF52317">
    <property type="entry name" value="Class I glutamine amidotransferase-like"/>
    <property type="match status" value="1"/>
</dbReference>
<dbReference type="Gene3D" id="3.40.50.880">
    <property type="match status" value="1"/>
</dbReference>
<evidence type="ECO:0000313" key="16">
    <source>
        <dbReference type="Proteomes" id="UP000230154"/>
    </source>
</evidence>
<evidence type="ECO:0000256" key="11">
    <source>
        <dbReference type="ARBA" id="ARBA00023268"/>
    </source>
</evidence>
<reference evidence="16" key="1">
    <citation type="submission" date="2017-09" db="EMBL/GenBank/DDBJ databases">
        <title>Depth-based differentiation of microbial function through sediment-hosted aquifers and enrichment of novel symbionts in the deep terrestrial subsurface.</title>
        <authorList>
            <person name="Probst A.J."/>
            <person name="Ladd B."/>
            <person name="Jarett J.K."/>
            <person name="Geller-Mcgrath D.E."/>
            <person name="Sieber C.M.K."/>
            <person name="Emerson J.B."/>
            <person name="Anantharaman K."/>
            <person name="Thomas B.C."/>
            <person name="Malmstrom R."/>
            <person name="Stieglmeier M."/>
            <person name="Klingl A."/>
            <person name="Woyke T."/>
            <person name="Ryan C.M."/>
            <person name="Banfield J.F."/>
        </authorList>
    </citation>
    <scope>NUCLEOTIDE SEQUENCE [LARGE SCALE GENOMIC DNA]</scope>
</reference>
<dbReference type="PANTHER" id="PTHR43700">
    <property type="entry name" value="PHOSPHORIBOSYLAMINOIMIDAZOLE-SUCCINOCARBOXAMIDE SYNTHASE"/>
    <property type="match status" value="1"/>
</dbReference>
<dbReference type="NCBIfam" id="TIGR01737">
    <property type="entry name" value="FGAM_synth_I"/>
    <property type="match status" value="1"/>
</dbReference>
<proteinExistence type="inferred from homology"/>
<keyword evidence="6 13" id="KW-0547">Nucleotide-binding</keyword>
<evidence type="ECO:0000259" key="14">
    <source>
        <dbReference type="SMART" id="SM01001"/>
    </source>
</evidence>
<organism evidence="15 16">
    <name type="scientific">Candidatus Magasanikbacteria bacterium CG10_big_fil_rev_8_21_14_0_10_47_10</name>
    <dbReference type="NCBI Taxonomy" id="1974652"/>
    <lineage>
        <taxon>Bacteria</taxon>
        <taxon>Candidatus Magasanikiibacteriota</taxon>
    </lineage>
</organism>
<dbReference type="EC" id="6.3.2.6" evidence="13"/>
<evidence type="ECO:0000256" key="2">
    <source>
        <dbReference type="ARBA" id="ARBA00010190"/>
    </source>
</evidence>
<dbReference type="UniPathway" id="UPA00074">
    <property type="reaction ID" value="UER00131"/>
</dbReference>
<dbReference type="GO" id="GO:0005737">
    <property type="term" value="C:cytoplasm"/>
    <property type="evidence" value="ECO:0007669"/>
    <property type="project" value="TreeGrafter"/>
</dbReference>
<dbReference type="SMART" id="SM01001">
    <property type="entry name" value="AIRC"/>
    <property type="match status" value="1"/>
</dbReference>
<keyword evidence="8" id="KW-0378">Hydrolase</keyword>
<protein>
    <recommendedName>
        <fullName evidence="13">Phosphoribosylaminoimidazole-succinocarboxamide synthase</fullName>
        <ecNumber evidence="13">6.3.2.6</ecNumber>
    </recommendedName>
    <alternativeName>
        <fullName evidence="13">SAICAR synthetase</fullName>
    </alternativeName>
</protein>
<dbReference type="Gene3D" id="3.30.470.20">
    <property type="entry name" value="ATP-grasp fold, B domain"/>
    <property type="match status" value="1"/>
</dbReference>
<dbReference type="Proteomes" id="UP000230154">
    <property type="component" value="Unassembled WGS sequence"/>
</dbReference>
<keyword evidence="4" id="KW-0963">Cytoplasm</keyword>
<comment type="caution">
    <text evidence="15">The sequence shown here is derived from an EMBL/GenBank/DDBJ whole genome shotgun (WGS) entry which is preliminary data.</text>
</comment>
<dbReference type="SUPFAM" id="SSF56104">
    <property type="entry name" value="SAICAR synthase-like"/>
    <property type="match status" value="1"/>
</dbReference>
<keyword evidence="9 13" id="KW-0067">ATP-binding</keyword>
<comment type="catalytic activity">
    <reaction evidence="12 13">
        <text>5-amino-1-(5-phospho-D-ribosyl)imidazole-4-carboxylate + L-aspartate + ATP = (2S)-2-[5-amino-1-(5-phospho-beta-D-ribosyl)imidazole-4-carboxamido]succinate + ADP + phosphate + 2 H(+)</text>
        <dbReference type="Rhea" id="RHEA:22628"/>
        <dbReference type="ChEBI" id="CHEBI:15378"/>
        <dbReference type="ChEBI" id="CHEBI:29991"/>
        <dbReference type="ChEBI" id="CHEBI:30616"/>
        <dbReference type="ChEBI" id="CHEBI:43474"/>
        <dbReference type="ChEBI" id="CHEBI:58443"/>
        <dbReference type="ChEBI" id="CHEBI:77657"/>
        <dbReference type="ChEBI" id="CHEBI:456216"/>
        <dbReference type="EC" id="6.3.2.6"/>
    </reaction>
</comment>
<comment type="pathway">
    <text evidence="1 13">Purine metabolism; IMP biosynthesis via de novo pathway; 5-amino-1-(5-phospho-D-ribosyl)imidazole-4-carboxamide from 5-amino-1-(5-phospho-D-ribosyl)imidazole-4-carboxylate: step 1/2.</text>
</comment>
<evidence type="ECO:0000256" key="9">
    <source>
        <dbReference type="ARBA" id="ARBA00022840"/>
    </source>
</evidence>
<feature type="domain" description="PurE" evidence="14">
    <location>
        <begin position="779"/>
        <end position="908"/>
    </location>
</feature>
<keyword evidence="5 13" id="KW-0436">Ligase</keyword>
<dbReference type="InterPro" id="IPR018236">
    <property type="entry name" value="SAICAR_synthetase_CS"/>
</dbReference>
<evidence type="ECO:0000256" key="13">
    <source>
        <dbReference type="HAMAP-Rule" id="MF_00137"/>
    </source>
</evidence>
<dbReference type="Pfam" id="PF00731">
    <property type="entry name" value="AIRC"/>
    <property type="match status" value="1"/>
</dbReference>
<evidence type="ECO:0000256" key="12">
    <source>
        <dbReference type="ARBA" id="ARBA00048475"/>
    </source>
</evidence>
<comment type="similarity">
    <text evidence="2 13">Belongs to the SAICAR synthetase family.</text>
</comment>
<comment type="similarity">
    <text evidence="3">In the N-terminal section; belongs to the SAICAR synthetase family.</text>
</comment>
<sequence length="908" mass="101852">MKIAIIQFPGSNCEQESSQAIKMAGMEPVEFMWNHDPNSLSEFDGYFIVGGFSYEDRSRAGIIAAMDPLMPYIAAEALKGKPVLGICNGAQILVETGLVPGLRGNAVGMAIATNKRVKHSTVLGTGFYNAWVNIAVSCDPHSSAFTRHMRHGTPIRVPVAHAEGRFIIADELVTQMKRYNQLTFRYTDQNGKWAIEFPDNPNGSTQGIAAVSNPAGNVMAMMPHPERTDVGQPIFTSMRDFIADERRIQIRTLDYRVPKVAVQKYEPSGTGIVTELIITDNEAVTVEQTLRAKKIDVSVSRYSHWAATGENISAETLSKTGELFNSNKERVVDNLPAEKNTLYLMVRDKEDFVGQSKKQTLKTRFSMSGLRDLLYSRVWKISAQSGNLHEAIEAIMETNILFNPHAQDCYMFAPTAASPAKPQPMQQEKQQNMPSYVNTITEQRNNCLTRTDAPLGTRLEGKVRDRYVQDDKIILITTDRQSAFDRVLASIPFKGQVLNLTSAWWFEKTKHIIPNHVIEIPDPNVTVGKKVDVFPVEFVVRGYITGTTDTSAWVNYNKGVRDFCGNQLPEGLKKNQKFDFPIITPTTKADEHDRLISPKDIIDEGLMTQQEWDFCSRKALELFSFGQAIARERGLILVDTKYEMGRDKDGNIILVDEIHTPDSSRYWIAASYEGRMANGKEPENIDKEFLRLWFKDNCDPYNDKELPPAPPELVAELSRRYIMLYEMITGETFVFPEDGLRVEDRLTENLATYVIENKTHDTDTKTHIVAGEVELSREMKVVLVLGSEKDADFAKRITELLAQDGIAFDQHVASAHKEAAKGLDLIERYKDKRVIYVTIAGRSNALSGFMAGNSDKPVIACPPFTDKMDMLVNIHSTLQMPSKVPVMTILEPGNVVLAIKRIMSLISS</sequence>
<evidence type="ECO:0000256" key="8">
    <source>
        <dbReference type="ARBA" id="ARBA00022801"/>
    </source>
</evidence>
<dbReference type="FunFam" id="3.30.200.20:FF:000199">
    <property type="entry name" value="Phosphoribosylaminoimidazole-succinocarboxamide synthase"/>
    <property type="match status" value="1"/>
</dbReference>
<dbReference type="SMART" id="SM01211">
    <property type="entry name" value="GATase_5"/>
    <property type="match status" value="1"/>
</dbReference>
<dbReference type="CDD" id="cd01414">
    <property type="entry name" value="SAICAR_synt_Sc"/>
    <property type="match status" value="1"/>
</dbReference>
<evidence type="ECO:0000256" key="3">
    <source>
        <dbReference type="ARBA" id="ARBA00011020"/>
    </source>
</evidence>
<evidence type="ECO:0000256" key="4">
    <source>
        <dbReference type="ARBA" id="ARBA00022490"/>
    </source>
</evidence>
<dbReference type="SUPFAM" id="SSF52255">
    <property type="entry name" value="N5-CAIR mutase (phosphoribosylaminoimidazole carboxylase, PurE)"/>
    <property type="match status" value="1"/>
</dbReference>
<dbReference type="GO" id="GO:0005524">
    <property type="term" value="F:ATP binding"/>
    <property type="evidence" value="ECO:0007669"/>
    <property type="project" value="UniProtKB-KW"/>
</dbReference>
<dbReference type="GO" id="GO:0004639">
    <property type="term" value="F:phosphoribosylaminoimidazolesuccinocarboxamide synthase activity"/>
    <property type="evidence" value="ECO:0007669"/>
    <property type="project" value="UniProtKB-UniRule"/>
</dbReference>
<dbReference type="PROSITE" id="PS51273">
    <property type="entry name" value="GATASE_TYPE_1"/>
    <property type="match status" value="1"/>
</dbReference>
<evidence type="ECO:0000256" key="6">
    <source>
        <dbReference type="ARBA" id="ARBA00022741"/>
    </source>
</evidence>
<dbReference type="PROSITE" id="PS01057">
    <property type="entry name" value="SAICAR_SYNTHETASE_1"/>
    <property type="match status" value="1"/>
</dbReference>
<dbReference type="EMBL" id="PFCB01000028">
    <property type="protein sequence ID" value="PIR74149.1"/>
    <property type="molecule type" value="Genomic_DNA"/>
</dbReference>
<dbReference type="GO" id="GO:0016787">
    <property type="term" value="F:hydrolase activity"/>
    <property type="evidence" value="ECO:0007669"/>
    <property type="project" value="UniProtKB-KW"/>
</dbReference>
<evidence type="ECO:0000313" key="15">
    <source>
        <dbReference type="EMBL" id="PIR74149.1"/>
    </source>
</evidence>
<keyword evidence="7 13" id="KW-0658">Purine biosynthesis</keyword>
<evidence type="ECO:0000256" key="7">
    <source>
        <dbReference type="ARBA" id="ARBA00022755"/>
    </source>
</evidence>
<keyword evidence="11" id="KW-0511">Multifunctional enzyme</keyword>
<dbReference type="Pfam" id="PF01259">
    <property type="entry name" value="SAICAR_synt"/>
    <property type="match status" value="1"/>
</dbReference>
<dbReference type="InterPro" id="IPR029062">
    <property type="entry name" value="Class_I_gatase-like"/>
</dbReference>
<evidence type="ECO:0000256" key="1">
    <source>
        <dbReference type="ARBA" id="ARBA00004672"/>
    </source>
</evidence>
<dbReference type="NCBIfam" id="NF009251">
    <property type="entry name" value="PRK12607.1"/>
    <property type="match status" value="1"/>
</dbReference>
<evidence type="ECO:0000256" key="5">
    <source>
        <dbReference type="ARBA" id="ARBA00022598"/>
    </source>
</evidence>
<dbReference type="Gene3D" id="3.30.200.20">
    <property type="entry name" value="Phosphorylase Kinase, domain 1"/>
    <property type="match status" value="1"/>
</dbReference>
<dbReference type="GO" id="GO:0004642">
    <property type="term" value="F:phosphoribosylformylglycinamidine synthase activity"/>
    <property type="evidence" value="ECO:0007669"/>
    <property type="project" value="InterPro"/>
</dbReference>
<dbReference type="GO" id="GO:0006189">
    <property type="term" value="P:'de novo' IMP biosynthetic process"/>
    <property type="evidence" value="ECO:0007669"/>
    <property type="project" value="UniProtKB-UniRule"/>
</dbReference>
<dbReference type="AlphaFoldDB" id="A0A2H0TPT7"/>
<gene>
    <name evidence="13" type="primary">purC</name>
    <name evidence="15" type="ORF">COU35_03770</name>
</gene>
<keyword evidence="10" id="KW-0315">Glutamine amidotransferase</keyword>
<dbReference type="InterPro" id="IPR028923">
    <property type="entry name" value="SAICAR_synt/ADE2_N"/>
</dbReference>
<dbReference type="InterPro" id="IPR000031">
    <property type="entry name" value="PurE_dom"/>
</dbReference>
<dbReference type="PANTHER" id="PTHR43700:SF1">
    <property type="entry name" value="PHOSPHORIBOSYLAMINOIMIDAZOLE-SUCCINOCARBOXAMIDE SYNTHASE"/>
    <property type="match status" value="1"/>
</dbReference>
<accession>A0A2H0TPT7</accession>
<dbReference type="FunFam" id="3.30.470.20:FF:000015">
    <property type="entry name" value="Phosphoribosylaminoimidazole-succinocarboxamide synthase"/>
    <property type="match status" value="1"/>
</dbReference>
<name>A0A2H0TPT7_9BACT</name>
<dbReference type="HAMAP" id="MF_00137">
    <property type="entry name" value="SAICAR_synth"/>
    <property type="match status" value="1"/>
</dbReference>